<dbReference type="PIRSF" id="PIRSF001549">
    <property type="entry name" value="His-tRNA_synth"/>
    <property type="match status" value="1"/>
</dbReference>
<dbReference type="Pfam" id="PF13393">
    <property type="entry name" value="tRNA-synt_His"/>
    <property type="match status" value="2"/>
</dbReference>
<dbReference type="InterPro" id="IPR004516">
    <property type="entry name" value="HisRS/HisZ"/>
</dbReference>
<evidence type="ECO:0000259" key="3">
    <source>
        <dbReference type="Pfam" id="PF13393"/>
    </source>
</evidence>
<dbReference type="GO" id="GO:0005737">
    <property type="term" value="C:cytoplasm"/>
    <property type="evidence" value="ECO:0007669"/>
    <property type="project" value="InterPro"/>
</dbReference>
<feature type="binding site" evidence="1">
    <location>
        <position position="124"/>
    </location>
    <ligand>
        <name>L-histidine</name>
        <dbReference type="ChEBI" id="CHEBI:57595"/>
    </ligand>
</feature>
<feature type="domain" description="Class II Histidinyl-tRNA synthetase (HisRS)-like catalytic core" evidence="3">
    <location>
        <begin position="255"/>
        <end position="371"/>
    </location>
</feature>
<name>A0A344PH03_9RHOB</name>
<dbReference type="GO" id="GO:0006427">
    <property type="term" value="P:histidyl-tRNA aminoacylation"/>
    <property type="evidence" value="ECO:0007669"/>
    <property type="project" value="TreeGrafter"/>
</dbReference>
<dbReference type="KEGG" id="pars:DRW48_02200"/>
<accession>A0A344PH03</accession>
<keyword evidence="5" id="KW-1185">Reference proteome</keyword>
<feature type="compositionally biased region" description="Low complexity" evidence="2">
    <location>
        <begin position="1"/>
        <end position="18"/>
    </location>
</feature>
<proteinExistence type="predicted"/>
<dbReference type="InterPro" id="IPR041715">
    <property type="entry name" value="HisRS-like_core"/>
</dbReference>
<dbReference type="NCBIfam" id="NF008952">
    <property type="entry name" value="PRK12295.1-5"/>
    <property type="match status" value="1"/>
</dbReference>
<dbReference type="PANTHER" id="PTHR43707:SF1">
    <property type="entry name" value="HISTIDINE--TRNA LIGASE, MITOCHONDRIAL-RELATED"/>
    <property type="match status" value="1"/>
</dbReference>
<keyword evidence="4" id="KW-0328">Glycosyltransferase</keyword>
<dbReference type="EMBL" id="CP030918">
    <property type="protein sequence ID" value="AXC48658.1"/>
    <property type="molecule type" value="Genomic_DNA"/>
</dbReference>
<reference evidence="5" key="1">
    <citation type="submission" date="2018-07" db="EMBL/GenBank/DDBJ databases">
        <title>Genome sequencing of Paracoccus sp. SC2-6.</title>
        <authorList>
            <person name="Heo J."/>
            <person name="Kim S.-J."/>
            <person name="Kwon S.-W."/>
        </authorList>
    </citation>
    <scope>NUCLEOTIDE SEQUENCE [LARGE SCALE GENOMIC DNA]</scope>
    <source>
        <strain evidence="5">SC2-6</strain>
    </source>
</reference>
<evidence type="ECO:0000313" key="5">
    <source>
        <dbReference type="Proteomes" id="UP000252023"/>
    </source>
</evidence>
<dbReference type="Gene3D" id="3.30.930.10">
    <property type="entry name" value="Bira Bifunctional Protein, Domain 2"/>
    <property type="match status" value="1"/>
</dbReference>
<feature type="binding site" evidence="1">
    <location>
        <begin position="329"/>
        <end position="330"/>
    </location>
    <ligand>
        <name>L-histidine</name>
        <dbReference type="ChEBI" id="CHEBI:57595"/>
    </ligand>
</feature>
<dbReference type="GO" id="GO:0004821">
    <property type="term" value="F:histidine-tRNA ligase activity"/>
    <property type="evidence" value="ECO:0007669"/>
    <property type="project" value="TreeGrafter"/>
</dbReference>
<feature type="binding site" evidence="1">
    <location>
        <position position="143"/>
    </location>
    <ligand>
        <name>L-histidine</name>
        <dbReference type="ChEBI" id="CHEBI:57595"/>
    </ligand>
</feature>
<protein>
    <submittedName>
        <fullName evidence="4">ATP phosphoribosyltransferase regulatory subunit</fullName>
    </submittedName>
</protein>
<sequence>MEGPARAGRGAPRRSGCGRARDPRPRGAAGAVVTPKSARARTGQRLLAAFREAGAVEVAPDVLLPAETLLELYGEDIRARAYVTDDPIRGEVMLRPDFTVPVVQMHMAGGAEPARYCYLGEVFRKQDHGDTRPEKPRDNEYLQVGYEAFSRDTARADAEVFALFHRLLAPFGLTATLGDMALIDAAIAALPLSEPRRAALAHHIWRPGRFDRLLVRFSLPGTTRNLAPAGKTPWTGLRTQAEMAARIARMDDDAGQPPLSPAAVDRLHALLAVACPADRAVAELQALGQPALAPAIDRLAERLAHLARAGIAPGSLRFDASHGRGTMEYYDGMTFTFIAPARPDWPPVASGGRYDRLTAELGRGAAIPAVGGIIRPGLVAEMEGAC</sequence>
<gene>
    <name evidence="4" type="ORF">DRW48_02200</name>
</gene>
<dbReference type="GO" id="GO:0016757">
    <property type="term" value="F:glycosyltransferase activity"/>
    <property type="evidence" value="ECO:0007669"/>
    <property type="project" value="UniProtKB-KW"/>
</dbReference>
<dbReference type="AlphaFoldDB" id="A0A344PH03"/>
<feature type="binding site" evidence="1">
    <location>
        <position position="147"/>
    </location>
    <ligand>
        <name>L-histidine</name>
        <dbReference type="ChEBI" id="CHEBI:57595"/>
    </ligand>
</feature>
<dbReference type="InterPro" id="IPR045864">
    <property type="entry name" value="aa-tRNA-synth_II/BPL/LPL"/>
</dbReference>
<organism evidence="4 5">
    <name type="scientific">Paracoccus suum</name>
    <dbReference type="NCBI Taxonomy" id="2259340"/>
    <lineage>
        <taxon>Bacteria</taxon>
        <taxon>Pseudomonadati</taxon>
        <taxon>Pseudomonadota</taxon>
        <taxon>Alphaproteobacteria</taxon>
        <taxon>Rhodobacterales</taxon>
        <taxon>Paracoccaceae</taxon>
        <taxon>Paracoccus</taxon>
    </lineage>
</organism>
<dbReference type="Proteomes" id="UP000252023">
    <property type="component" value="Chromosome"/>
</dbReference>
<feature type="domain" description="Class II Histidinyl-tRNA synthetase (HisRS)-like catalytic core" evidence="3">
    <location>
        <begin position="39"/>
        <end position="204"/>
    </location>
</feature>
<feature type="binding site" evidence="1">
    <location>
        <begin position="97"/>
        <end position="99"/>
    </location>
    <ligand>
        <name>L-histidine</name>
        <dbReference type="ChEBI" id="CHEBI:57595"/>
    </ligand>
</feature>
<keyword evidence="4" id="KW-0808">Transferase</keyword>
<feature type="region of interest" description="Disordered" evidence="2">
    <location>
        <begin position="1"/>
        <end position="36"/>
    </location>
</feature>
<evidence type="ECO:0000256" key="2">
    <source>
        <dbReference type="SAM" id="MobiDB-lite"/>
    </source>
</evidence>
<feature type="binding site" evidence="1">
    <location>
        <position position="324"/>
    </location>
    <ligand>
        <name>L-histidine</name>
        <dbReference type="ChEBI" id="CHEBI:57595"/>
    </ligand>
</feature>
<dbReference type="OrthoDB" id="9797914at2"/>
<dbReference type="SUPFAM" id="SSF55681">
    <property type="entry name" value="Class II aaRS and biotin synthetases"/>
    <property type="match status" value="1"/>
</dbReference>
<dbReference type="PANTHER" id="PTHR43707">
    <property type="entry name" value="HISTIDYL-TRNA SYNTHETASE"/>
    <property type="match status" value="1"/>
</dbReference>
<evidence type="ECO:0000256" key="1">
    <source>
        <dbReference type="PIRSR" id="PIRSR001549-1"/>
    </source>
</evidence>
<evidence type="ECO:0000313" key="4">
    <source>
        <dbReference type="EMBL" id="AXC48658.1"/>
    </source>
</evidence>